<reference evidence="1 2" key="1">
    <citation type="submission" date="2024-05" db="EMBL/GenBank/DDBJ databases">
        <title>A draft genome resource for the thread blight pathogen Marasmius tenuissimus strain MS-2.</title>
        <authorList>
            <person name="Yulfo-Soto G.E."/>
            <person name="Baruah I.K."/>
            <person name="Amoako-Attah I."/>
            <person name="Bukari Y."/>
            <person name="Meinhardt L.W."/>
            <person name="Bailey B.A."/>
            <person name="Cohen S.P."/>
        </authorList>
    </citation>
    <scope>NUCLEOTIDE SEQUENCE [LARGE SCALE GENOMIC DNA]</scope>
    <source>
        <strain evidence="1 2">MS-2</strain>
    </source>
</reference>
<evidence type="ECO:0000313" key="1">
    <source>
        <dbReference type="EMBL" id="KAL0057760.1"/>
    </source>
</evidence>
<comment type="caution">
    <text evidence="1">The sequence shown here is derived from an EMBL/GenBank/DDBJ whole genome shotgun (WGS) entry which is preliminary data.</text>
</comment>
<dbReference type="Proteomes" id="UP001437256">
    <property type="component" value="Unassembled WGS sequence"/>
</dbReference>
<accession>A0ABR2Z8T4</accession>
<sequence length="103" mass="12218">MSPLSTSFEFKVVRVLSPPTATGYVLLVKSSLPEQPVVMKIYDPRYIRSRFFSWTPELESQAAEHREEAHTDPSEPLYEPLDDVKHLEWEEYWYRRCKKKLSL</sequence>
<name>A0ABR2Z8T4_9AGAR</name>
<protein>
    <submittedName>
        <fullName evidence="1">Uncharacterized protein</fullName>
    </submittedName>
</protein>
<organism evidence="1 2">
    <name type="scientific">Marasmius tenuissimus</name>
    <dbReference type="NCBI Taxonomy" id="585030"/>
    <lineage>
        <taxon>Eukaryota</taxon>
        <taxon>Fungi</taxon>
        <taxon>Dikarya</taxon>
        <taxon>Basidiomycota</taxon>
        <taxon>Agaricomycotina</taxon>
        <taxon>Agaricomycetes</taxon>
        <taxon>Agaricomycetidae</taxon>
        <taxon>Agaricales</taxon>
        <taxon>Marasmiineae</taxon>
        <taxon>Marasmiaceae</taxon>
        <taxon>Marasmius</taxon>
    </lineage>
</organism>
<evidence type="ECO:0000313" key="2">
    <source>
        <dbReference type="Proteomes" id="UP001437256"/>
    </source>
</evidence>
<gene>
    <name evidence="1" type="ORF">AAF712_015590</name>
</gene>
<dbReference type="EMBL" id="JBBXMP010000442">
    <property type="protein sequence ID" value="KAL0057760.1"/>
    <property type="molecule type" value="Genomic_DNA"/>
</dbReference>
<proteinExistence type="predicted"/>
<keyword evidence="2" id="KW-1185">Reference proteome</keyword>